<keyword evidence="1" id="KW-0479">Metal-binding</keyword>
<dbReference type="PROSITE" id="PS50135">
    <property type="entry name" value="ZF_ZZ_2"/>
    <property type="match status" value="1"/>
</dbReference>
<organism evidence="7 8">
    <name type="scientific">Acorus calamus</name>
    <name type="common">Sweet flag</name>
    <dbReference type="NCBI Taxonomy" id="4465"/>
    <lineage>
        <taxon>Eukaryota</taxon>
        <taxon>Viridiplantae</taxon>
        <taxon>Streptophyta</taxon>
        <taxon>Embryophyta</taxon>
        <taxon>Tracheophyta</taxon>
        <taxon>Spermatophyta</taxon>
        <taxon>Magnoliopsida</taxon>
        <taxon>Liliopsida</taxon>
        <taxon>Acoraceae</taxon>
        <taxon>Acorus</taxon>
    </lineage>
</organism>
<evidence type="ECO:0000256" key="2">
    <source>
        <dbReference type="ARBA" id="ARBA00022771"/>
    </source>
</evidence>
<gene>
    <name evidence="7" type="primary">PRT1</name>
    <name evidence="7" type="ORF">QJS10_CPB21g00132</name>
</gene>
<comment type="caution">
    <text evidence="7">The sequence shown here is derived from an EMBL/GenBank/DDBJ whole genome shotgun (WGS) entry which is preliminary data.</text>
</comment>
<dbReference type="GO" id="GO:0008270">
    <property type="term" value="F:zinc ion binding"/>
    <property type="evidence" value="ECO:0007669"/>
    <property type="project" value="UniProtKB-KW"/>
</dbReference>
<evidence type="ECO:0000259" key="6">
    <source>
        <dbReference type="PROSITE" id="PS50135"/>
    </source>
</evidence>
<dbReference type="FunFam" id="3.30.60.90:FF:000014">
    <property type="entry name" value="E3 ubiquitin-protein ligase PRT1"/>
    <property type="match status" value="1"/>
</dbReference>
<dbReference type="CDD" id="cd02338">
    <property type="entry name" value="ZZ_PCMF_like"/>
    <property type="match status" value="1"/>
</dbReference>
<dbReference type="GO" id="GO:0061630">
    <property type="term" value="F:ubiquitin protein ligase activity"/>
    <property type="evidence" value="ECO:0007669"/>
    <property type="project" value="TreeGrafter"/>
</dbReference>
<dbReference type="Gene3D" id="3.30.60.90">
    <property type="match status" value="1"/>
</dbReference>
<evidence type="ECO:0000256" key="3">
    <source>
        <dbReference type="ARBA" id="ARBA00022833"/>
    </source>
</evidence>
<dbReference type="Proteomes" id="UP001180020">
    <property type="component" value="Unassembled WGS sequence"/>
</dbReference>
<dbReference type="SUPFAM" id="SSF57850">
    <property type="entry name" value="RING/U-box"/>
    <property type="match status" value="1"/>
</dbReference>
<dbReference type="InterPro" id="IPR043145">
    <property type="entry name" value="Znf_ZZ_sf"/>
</dbReference>
<sequence>MEEETAKEPPTKVEDQTLDSMDNTGDDEIDKAFQCFICLDLLYKPVVLEEETKNECFSPQLVDGLMIKTGHELAVYCEDCVHTLVSGALRCQVCQSCHPGGFPKVCLVLDNFLEEHFPEEYARRKDAVQLQQQHACHAGTSTCESKNEGSTKSAQMDGLLQTNGILKFPAHIGVGCDSCGVMPMTGKRYRCIDCVESIGFDLCGDCYESHSKLPGRFNQQHTPDHRFELDWSHYGLVIQSAGHQEIVLHHEEEVDEDLNDPDP</sequence>
<proteinExistence type="predicted"/>
<keyword evidence="3" id="KW-0862">Zinc</keyword>
<dbReference type="InterPro" id="IPR013083">
    <property type="entry name" value="Znf_RING/FYVE/PHD"/>
</dbReference>
<dbReference type="GO" id="GO:0043161">
    <property type="term" value="P:proteasome-mediated ubiquitin-dependent protein catabolic process"/>
    <property type="evidence" value="ECO:0007669"/>
    <property type="project" value="TreeGrafter"/>
</dbReference>
<reference evidence="7" key="1">
    <citation type="journal article" date="2023" name="Nat. Commun.">
        <title>Diploid and tetraploid genomes of Acorus and the evolution of monocots.</title>
        <authorList>
            <person name="Ma L."/>
            <person name="Liu K.W."/>
            <person name="Li Z."/>
            <person name="Hsiao Y.Y."/>
            <person name="Qi Y."/>
            <person name="Fu T."/>
            <person name="Tang G.D."/>
            <person name="Zhang D."/>
            <person name="Sun W.H."/>
            <person name="Liu D.K."/>
            <person name="Li Y."/>
            <person name="Chen G.Z."/>
            <person name="Liu X.D."/>
            <person name="Liao X.Y."/>
            <person name="Jiang Y.T."/>
            <person name="Yu X."/>
            <person name="Hao Y."/>
            <person name="Huang J."/>
            <person name="Zhao X.W."/>
            <person name="Ke S."/>
            <person name="Chen Y.Y."/>
            <person name="Wu W.L."/>
            <person name="Hsu J.L."/>
            <person name="Lin Y.F."/>
            <person name="Huang M.D."/>
            <person name="Li C.Y."/>
            <person name="Huang L."/>
            <person name="Wang Z.W."/>
            <person name="Zhao X."/>
            <person name="Zhong W.Y."/>
            <person name="Peng D.H."/>
            <person name="Ahmad S."/>
            <person name="Lan S."/>
            <person name="Zhang J.S."/>
            <person name="Tsai W.C."/>
            <person name="Van de Peer Y."/>
            <person name="Liu Z.J."/>
        </authorList>
    </citation>
    <scope>NUCLEOTIDE SEQUENCE</scope>
    <source>
        <strain evidence="7">CP</strain>
    </source>
</reference>
<keyword evidence="2 4" id="KW-0863">Zinc-finger</keyword>
<protein>
    <submittedName>
        <fullName evidence="7">E3 ubiquitin-protein ligase PRT1</fullName>
    </submittedName>
</protein>
<dbReference type="Pfam" id="PF00569">
    <property type="entry name" value="ZZ"/>
    <property type="match status" value="1"/>
</dbReference>
<feature type="compositionally biased region" description="Basic and acidic residues" evidence="5">
    <location>
        <begin position="1"/>
        <end position="15"/>
    </location>
</feature>
<dbReference type="PANTHER" id="PTHR15898:SF13">
    <property type="entry name" value="BIFUNCTIONAL APOPTOSIS REGULATOR"/>
    <property type="match status" value="1"/>
</dbReference>
<dbReference type="PANTHER" id="PTHR15898">
    <property type="entry name" value="BIFUNCTIONAL APOPTOSIS REGULATOR"/>
    <property type="match status" value="1"/>
</dbReference>
<evidence type="ECO:0000313" key="7">
    <source>
        <dbReference type="EMBL" id="KAK1284043.1"/>
    </source>
</evidence>
<feature type="domain" description="ZZ-type" evidence="6">
    <location>
        <begin position="171"/>
        <end position="235"/>
    </location>
</feature>
<reference evidence="7" key="2">
    <citation type="submission" date="2023-06" db="EMBL/GenBank/DDBJ databases">
        <authorList>
            <person name="Ma L."/>
            <person name="Liu K.-W."/>
            <person name="Li Z."/>
            <person name="Hsiao Y.-Y."/>
            <person name="Qi Y."/>
            <person name="Fu T."/>
            <person name="Tang G."/>
            <person name="Zhang D."/>
            <person name="Sun W.-H."/>
            <person name="Liu D.-K."/>
            <person name="Li Y."/>
            <person name="Chen G.-Z."/>
            <person name="Liu X.-D."/>
            <person name="Liao X.-Y."/>
            <person name="Jiang Y.-T."/>
            <person name="Yu X."/>
            <person name="Hao Y."/>
            <person name="Huang J."/>
            <person name="Zhao X.-W."/>
            <person name="Ke S."/>
            <person name="Chen Y.-Y."/>
            <person name="Wu W.-L."/>
            <person name="Hsu J.-L."/>
            <person name="Lin Y.-F."/>
            <person name="Huang M.-D."/>
            <person name="Li C.-Y."/>
            <person name="Huang L."/>
            <person name="Wang Z.-W."/>
            <person name="Zhao X."/>
            <person name="Zhong W.-Y."/>
            <person name="Peng D.-H."/>
            <person name="Ahmad S."/>
            <person name="Lan S."/>
            <person name="Zhang J.-S."/>
            <person name="Tsai W.-C."/>
            <person name="Van De Peer Y."/>
            <person name="Liu Z.-J."/>
        </authorList>
    </citation>
    <scope>NUCLEOTIDE SEQUENCE</scope>
    <source>
        <strain evidence="7">CP</strain>
        <tissue evidence="7">Leaves</tissue>
    </source>
</reference>
<evidence type="ECO:0000313" key="8">
    <source>
        <dbReference type="Proteomes" id="UP001180020"/>
    </source>
</evidence>
<accession>A0AAV9C6Y3</accession>
<evidence type="ECO:0000256" key="1">
    <source>
        <dbReference type="ARBA" id="ARBA00022723"/>
    </source>
</evidence>
<keyword evidence="8" id="KW-1185">Reference proteome</keyword>
<dbReference type="InterPro" id="IPR000433">
    <property type="entry name" value="Znf_ZZ"/>
</dbReference>
<feature type="region of interest" description="Disordered" evidence="5">
    <location>
        <begin position="1"/>
        <end position="23"/>
    </location>
</feature>
<dbReference type="EMBL" id="JAUJYO010000021">
    <property type="protein sequence ID" value="KAK1284043.1"/>
    <property type="molecule type" value="Genomic_DNA"/>
</dbReference>
<evidence type="ECO:0000256" key="5">
    <source>
        <dbReference type="SAM" id="MobiDB-lite"/>
    </source>
</evidence>
<evidence type="ECO:0000256" key="4">
    <source>
        <dbReference type="PROSITE-ProRule" id="PRU00228"/>
    </source>
</evidence>
<dbReference type="AlphaFoldDB" id="A0AAV9C6Y3"/>
<dbReference type="Gene3D" id="3.30.40.10">
    <property type="entry name" value="Zinc/RING finger domain, C3HC4 (zinc finger)"/>
    <property type="match status" value="1"/>
</dbReference>
<name>A0AAV9C6Y3_ACOCL</name>